<dbReference type="RefSeq" id="WP_253648193.1">
    <property type="nucleotide sequence ID" value="NZ_BAAAMO010000001.1"/>
</dbReference>
<sequence length="280" mass="29336">MKTSSADARSAEPHVTIGAEGQTRSAVIALLLEHGPCTASEIGDALGVSAGGVRRHLEALIADGRVTSGESSRYARRGRGRPAKQFRLTSRGRGGLPHAYDDLAGAAMRRLRDIGGDAAVRAFAADRIGDLVTGVEPTSPERAESDPDAVERTAGQIAEALTRSGYSADTRRVGNGVQICQHHCPVGHVATEFPELCEAETERFTALLGTHVQRLATIANGDCACTTHVPLTSPTSTGAPAGDRDDRSPGPGRDRSSPAADVQPPSPTATTHREDSDDRH</sequence>
<evidence type="ECO:0000313" key="2">
    <source>
        <dbReference type="EMBL" id="MFD0927710.1"/>
    </source>
</evidence>
<comment type="caution">
    <text evidence="2">The sequence shown here is derived from an EMBL/GenBank/DDBJ whole genome shotgun (WGS) entry which is preliminary data.</text>
</comment>
<feature type="region of interest" description="Disordered" evidence="1">
    <location>
        <begin position="231"/>
        <end position="280"/>
    </location>
</feature>
<dbReference type="PANTHER" id="PTHR30363:SF28">
    <property type="entry name" value="TRANSCRIPTIONAL REGULATORY PROTEIN-RELATED"/>
    <property type="match status" value="1"/>
</dbReference>
<feature type="compositionally biased region" description="Basic and acidic residues" evidence="1">
    <location>
        <begin position="242"/>
        <end position="256"/>
    </location>
</feature>
<name>A0ABW3GFE6_9NOCA</name>
<dbReference type="SUPFAM" id="SSF46785">
    <property type="entry name" value="Winged helix' DNA-binding domain"/>
    <property type="match status" value="1"/>
</dbReference>
<evidence type="ECO:0000256" key="1">
    <source>
        <dbReference type="SAM" id="MobiDB-lite"/>
    </source>
</evidence>
<dbReference type="InterPro" id="IPR011991">
    <property type="entry name" value="ArsR-like_HTH"/>
</dbReference>
<keyword evidence="3" id="KW-1185">Reference proteome</keyword>
<dbReference type="Pfam" id="PF13412">
    <property type="entry name" value="HTH_24"/>
    <property type="match status" value="1"/>
</dbReference>
<organism evidence="2 3">
    <name type="scientific">Williamsia deligens</name>
    <dbReference type="NCBI Taxonomy" id="321325"/>
    <lineage>
        <taxon>Bacteria</taxon>
        <taxon>Bacillati</taxon>
        <taxon>Actinomycetota</taxon>
        <taxon>Actinomycetes</taxon>
        <taxon>Mycobacteriales</taxon>
        <taxon>Nocardiaceae</taxon>
        <taxon>Williamsia</taxon>
    </lineage>
</organism>
<protein>
    <submittedName>
        <fullName evidence="2">Helix-turn-helix transcriptional regulator</fullName>
    </submittedName>
</protein>
<dbReference type="InterPro" id="IPR050313">
    <property type="entry name" value="Carb_Metab_HTH_regulators"/>
</dbReference>
<dbReference type="PANTHER" id="PTHR30363">
    <property type="entry name" value="HTH-TYPE TRANSCRIPTIONAL REGULATOR SRLR-RELATED"/>
    <property type="match status" value="1"/>
</dbReference>
<feature type="compositionally biased region" description="Basic and acidic residues" evidence="1">
    <location>
        <begin position="271"/>
        <end position="280"/>
    </location>
</feature>
<dbReference type="CDD" id="cd00090">
    <property type="entry name" value="HTH_ARSR"/>
    <property type="match status" value="1"/>
</dbReference>
<dbReference type="InterPro" id="IPR036388">
    <property type="entry name" value="WH-like_DNA-bd_sf"/>
</dbReference>
<dbReference type="Gene3D" id="1.10.10.10">
    <property type="entry name" value="Winged helix-like DNA-binding domain superfamily/Winged helix DNA-binding domain"/>
    <property type="match status" value="1"/>
</dbReference>
<proteinExistence type="predicted"/>
<accession>A0ABW3GFE6</accession>
<evidence type="ECO:0000313" key="3">
    <source>
        <dbReference type="Proteomes" id="UP001597068"/>
    </source>
</evidence>
<gene>
    <name evidence="2" type="ORF">ACFQ04_18360</name>
</gene>
<dbReference type="InterPro" id="IPR036390">
    <property type="entry name" value="WH_DNA-bd_sf"/>
</dbReference>
<dbReference type="EMBL" id="JBHTIL010000006">
    <property type="protein sequence ID" value="MFD0927710.1"/>
    <property type="molecule type" value="Genomic_DNA"/>
</dbReference>
<dbReference type="Proteomes" id="UP001597068">
    <property type="component" value="Unassembled WGS sequence"/>
</dbReference>
<reference evidence="3" key="1">
    <citation type="journal article" date="2019" name="Int. J. Syst. Evol. Microbiol.">
        <title>The Global Catalogue of Microorganisms (GCM) 10K type strain sequencing project: providing services to taxonomists for standard genome sequencing and annotation.</title>
        <authorList>
            <consortium name="The Broad Institute Genomics Platform"/>
            <consortium name="The Broad Institute Genome Sequencing Center for Infectious Disease"/>
            <person name="Wu L."/>
            <person name="Ma J."/>
        </authorList>
    </citation>
    <scope>NUCLEOTIDE SEQUENCE [LARGE SCALE GENOMIC DNA]</scope>
    <source>
        <strain evidence="3">CCUG 50873</strain>
    </source>
</reference>